<evidence type="ECO:0008006" key="4">
    <source>
        <dbReference type="Google" id="ProtNLM"/>
    </source>
</evidence>
<protein>
    <recommendedName>
        <fullName evidence="4">RNase H type-1 domain-containing protein</fullName>
    </recommendedName>
</protein>
<dbReference type="Gene3D" id="3.60.10.10">
    <property type="entry name" value="Endonuclease/exonuclease/phosphatase"/>
    <property type="match status" value="1"/>
</dbReference>
<evidence type="ECO:0000256" key="1">
    <source>
        <dbReference type="SAM" id="MobiDB-lite"/>
    </source>
</evidence>
<dbReference type="Proteomes" id="UP000796880">
    <property type="component" value="Unassembled WGS sequence"/>
</dbReference>
<organism evidence="2 3">
    <name type="scientific">Rhamnella rubrinervis</name>
    <dbReference type="NCBI Taxonomy" id="2594499"/>
    <lineage>
        <taxon>Eukaryota</taxon>
        <taxon>Viridiplantae</taxon>
        <taxon>Streptophyta</taxon>
        <taxon>Embryophyta</taxon>
        <taxon>Tracheophyta</taxon>
        <taxon>Spermatophyta</taxon>
        <taxon>Magnoliopsida</taxon>
        <taxon>eudicotyledons</taxon>
        <taxon>Gunneridae</taxon>
        <taxon>Pentapetalae</taxon>
        <taxon>rosids</taxon>
        <taxon>fabids</taxon>
        <taxon>Rosales</taxon>
        <taxon>Rhamnaceae</taxon>
        <taxon>rhamnoid group</taxon>
        <taxon>Rhamneae</taxon>
        <taxon>Rhamnella</taxon>
    </lineage>
</organism>
<dbReference type="AlphaFoldDB" id="A0A8K0MQL7"/>
<proteinExistence type="predicted"/>
<sequence length="485" mass="54356">MRFIASQTRNYRALGYKGQSSATGSSGCSPTRILNAYFDCVGIAICDLVLCGLISTGPIEISLGQNWTATSIWHSKATFLCALLVNGAPSFTMVNGNPTPPSRIIDNLNMPTKKGNFISRKVNESIEIPLRIDNATLSATLVTLGGEHNVRKSVQTGSSDLRDNFDNLDDELSTEEDMVLKDLSSRQVLHLEGSTSDGQNNKDKFVILYNTVMAHNVAQQNLDLVALNYAVSEIKDLNAWTIVKRKPSQPTKLEQAKRRQDQPTAGSIKPTTRATKYDVRILLSEEQIISVDIPRVGGRQVLSFVYGSVFPGHRKKAWADLKNFANSIDHLWAVIRDFNVILGAHERSGGGPPIFFSYFDFRVVVEAACLLPINTHGAFFTWDRRGTRGYVQSKFDRSFCNDSYLKEFRGCRCLAPSIIPMVCLPATWLKFQVSHIFKEENIVTDALSKIVVSSSEVQWWWGLLDSYTSMYYENVNGFENYRFRK</sequence>
<feature type="region of interest" description="Disordered" evidence="1">
    <location>
        <begin position="248"/>
        <end position="270"/>
    </location>
</feature>
<dbReference type="PROSITE" id="PS51257">
    <property type="entry name" value="PROKAR_LIPOPROTEIN"/>
    <property type="match status" value="1"/>
</dbReference>
<accession>A0A8K0MQL7</accession>
<reference evidence="2" key="1">
    <citation type="submission" date="2020-03" db="EMBL/GenBank/DDBJ databases">
        <title>A high-quality chromosome-level genome assembly of a woody plant with both climbing and erect habits, Rhamnella rubrinervis.</title>
        <authorList>
            <person name="Lu Z."/>
            <person name="Yang Y."/>
            <person name="Zhu X."/>
            <person name="Sun Y."/>
        </authorList>
    </citation>
    <scope>NUCLEOTIDE SEQUENCE</scope>
    <source>
        <strain evidence="2">BYM</strain>
        <tissue evidence="2">Leaf</tissue>
    </source>
</reference>
<gene>
    <name evidence="2" type="ORF">FNV43_RR04453</name>
</gene>
<dbReference type="OrthoDB" id="1113909at2759"/>
<keyword evidence="3" id="KW-1185">Reference proteome</keyword>
<dbReference type="EMBL" id="VOIH02000002">
    <property type="protein sequence ID" value="KAF3454010.1"/>
    <property type="molecule type" value="Genomic_DNA"/>
</dbReference>
<evidence type="ECO:0000313" key="2">
    <source>
        <dbReference type="EMBL" id="KAF3454010.1"/>
    </source>
</evidence>
<dbReference type="InterPro" id="IPR036691">
    <property type="entry name" value="Endo/exonu/phosph_ase_sf"/>
</dbReference>
<evidence type="ECO:0000313" key="3">
    <source>
        <dbReference type="Proteomes" id="UP000796880"/>
    </source>
</evidence>
<comment type="caution">
    <text evidence="2">The sequence shown here is derived from an EMBL/GenBank/DDBJ whole genome shotgun (WGS) entry which is preliminary data.</text>
</comment>
<name>A0A8K0MQL7_9ROSA</name>